<sequence length="567" mass="62357">MILAPVVNIAEICARKGVKQVVLSPGSRCAPLTIAFARHPEMQVRTVSDERAAAFIALGMAQTTGKPTVLVCTSGTAALNYAPAVAEAYFQQVPLLILSADRPPEWIDQLDGQTIRQQNLFGQHVKHSYTYPADLSHPDSVWHSERMVSEALNEAVAFPAGPVHINVPLREPFYPTPGEELKYSKEVKVIEEEPQAYALSPAQSLKLQEEILKYRKVLVLAGQQQQDEALLQSIHAFAETTEAVVVSDIISNLYALPEAVRHQDVIFANPDQEQLAKLQPDLLITFGKSIISKALKLYLRKYKPKAHWHLQPAGLVADTFQSLTKIVRCSPYSFFTAMAASVKTDLGFTAAWSAADKSAGELLQKYTLEAPYSELPIVARVLQQLPKKSKLHLANSMSVRYANIAGLQAEQQVEVYANRGTSGIDGSTSTAVGCALTSSGIATLLTGDLAFFYDRNGLWHNYLPQNLRIVLLNNHAGGIFRLIDGPKQQPELAPYFETHQALNAENTARDFGMKYTSVRSMEELEQALPRLFAAEAGAGILEIFTDSAANAEAFEQYRKTVRGLKLL</sequence>
<dbReference type="NCBIfam" id="TIGR00173">
    <property type="entry name" value="menD"/>
    <property type="match status" value="1"/>
</dbReference>
<dbReference type="PANTHER" id="PTHR42916">
    <property type="entry name" value="2-SUCCINYL-5-ENOLPYRUVYL-6-HYDROXY-3-CYCLOHEXENE-1-CARBOXYLATE SYNTHASE"/>
    <property type="match status" value="1"/>
</dbReference>
<keyword evidence="10" id="KW-1185">Reference proteome</keyword>
<name>A0ABT3RFU8_9BACT</name>
<comment type="subunit">
    <text evidence="6">Homodimer.</text>
</comment>
<dbReference type="InterPro" id="IPR029061">
    <property type="entry name" value="THDP-binding"/>
</dbReference>
<reference evidence="9 10" key="1">
    <citation type="submission" date="2022-11" db="EMBL/GenBank/DDBJ databases">
        <title>The characterization of three novel Bacteroidetes species and genomic analysis of their roles in tidal elemental geochemical cycles.</title>
        <authorList>
            <person name="Ma K.-J."/>
        </authorList>
    </citation>
    <scope>NUCLEOTIDE SEQUENCE [LARGE SCALE GENOMIC DNA]</scope>
    <source>
        <strain evidence="9 10">M82</strain>
    </source>
</reference>
<dbReference type="EMBL" id="JAPFQO010000006">
    <property type="protein sequence ID" value="MCX2740358.1"/>
    <property type="molecule type" value="Genomic_DNA"/>
</dbReference>
<evidence type="ECO:0000256" key="4">
    <source>
        <dbReference type="ARBA" id="ARBA00023052"/>
    </source>
</evidence>
<dbReference type="PIRSF" id="PIRSF004983">
    <property type="entry name" value="MenD"/>
    <property type="match status" value="1"/>
</dbReference>
<dbReference type="Gene3D" id="3.40.50.1220">
    <property type="entry name" value="TPP-binding domain"/>
    <property type="match status" value="1"/>
</dbReference>
<dbReference type="Proteomes" id="UP001207228">
    <property type="component" value="Unassembled WGS sequence"/>
</dbReference>
<dbReference type="InterPro" id="IPR004433">
    <property type="entry name" value="MenaQ_synth_MenD"/>
</dbReference>
<dbReference type="Pfam" id="PF02776">
    <property type="entry name" value="TPP_enzyme_N"/>
    <property type="match status" value="1"/>
</dbReference>
<keyword evidence="3 6" id="KW-0460">Magnesium</keyword>
<comment type="pathway">
    <text evidence="6">Quinol/quinone metabolism; 1,4-dihydroxy-2-naphthoate biosynthesis; 1,4-dihydroxy-2-naphthoate from chorismate: step 2/7.</text>
</comment>
<keyword evidence="4 6" id="KW-0786">Thiamine pyrophosphate</keyword>
<evidence type="ECO:0000313" key="10">
    <source>
        <dbReference type="Proteomes" id="UP001207228"/>
    </source>
</evidence>
<comment type="catalytic activity">
    <reaction evidence="6">
        <text>isochorismate + 2-oxoglutarate + H(+) = 5-enolpyruvoyl-6-hydroxy-2-succinyl-cyclohex-3-ene-1-carboxylate + CO2</text>
        <dbReference type="Rhea" id="RHEA:25593"/>
        <dbReference type="ChEBI" id="CHEBI:15378"/>
        <dbReference type="ChEBI" id="CHEBI:16526"/>
        <dbReference type="ChEBI" id="CHEBI:16810"/>
        <dbReference type="ChEBI" id="CHEBI:29780"/>
        <dbReference type="ChEBI" id="CHEBI:58818"/>
        <dbReference type="EC" id="2.2.1.9"/>
    </reaction>
</comment>
<comment type="caution">
    <text evidence="9">The sequence shown here is derived from an EMBL/GenBank/DDBJ whole genome shotgun (WGS) entry which is preliminary data.</text>
</comment>
<evidence type="ECO:0000256" key="6">
    <source>
        <dbReference type="HAMAP-Rule" id="MF_01659"/>
    </source>
</evidence>
<comment type="cofactor">
    <cofactor evidence="6">
        <name>Mg(2+)</name>
        <dbReference type="ChEBI" id="CHEBI:18420"/>
    </cofactor>
    <cofactor evidence="6">
        <name>Mn(2+)</name>
        <dbReference type="ChEBI" id="CHEBI:29035"/>
    </cofactor>
</comment>
<dbReference type="CDD" id="cd02009">
    <property type="entry name" value="TPP_SHCHC_synthase"/>
    <property type="match status" value="1"/>
</dbReference>
<gene>
    <name evidence="6 9" type="primary">menD</name>
    <name evidence="9" type="ORF">OO017_10410</name>
</gene>
<evidence type="ECO:0000256" key="5">
    <source>
        <dbReference type="ARBA" id="ARBA00023211"/>
    </source>
</evidence>
<dbReference type="CDD" id="cd07037">
    <property type="entry name" value="TPP_PYR_MenD"/>
    <property type="match status" value="1"/>
</dbReference>
<evidence type="ECO:0000313" key="9">
    <source>
        <dbReference type="EMBL" id="MCX2740358.1"/>
    </source>
</evidence>
<evidence type="ECO:0000259" key="7">
    <source>
        <dbReference type="Pfam" id="PF02776"/>
    </source>
</evidence>
<proteinExistence type="inferred from homology"/>
<dbReference type="SUPFAM" id="SSF52518">
    <property type="entry name" value="Thiamin diphosphate-binding fold (THDP-binding)"/>
    <property type="match status" value="2"/>
</dbReference>
<keyword evidence="1 6" id="KW-0808">Transferase</keyword>
<comment type="similarity">
    <text evidence="6">Belongs to the TPP enzyme family. MenD subfamily.</text>
</comment>
<organism evidence="9 10">
    <name type="scientific">Pontibacter anaerobius</name>
    <dbReference type="NCBI Taxonomy" id="2993940"/>
    <lineage>
        <taxon>Bacteria</taxon>
        <taxon>Pseudomonadati</taxon>
        <taxon>Bacteroidota</taxon>
        <taxon>Cytophagia</taxon>
        <taxon>Cytophagales</taxon>
        <taxon>Hymenobacteraceae</taxon>
        <taxon>Pontibacter</taxon>
    </lineage>
</organism>
<dbReference type="EC" id="2.2.1.9" evidence="6"/>
<keyword evidence="2 6" id="KW-0479">Metal-binding</keyword>
<dbReference type="HAMAP" id="MF_01659">
    <property type="entry name" value="MenD"/>
    <property type="match status" value="1"/>
</dbReference>
<feature type="domain" description="Thiamine pyrophosphate enzyme N-terminal TPP-binding" evidence="7">
    <location>
        <begin position="9"/>
        <end position="112"/>
    </location>
</feature>
<comment type="function">
    <text evidence="6">Catalyzes the thiamine diphosphate-dependent decarboxylation of 2-oxoglutarate and the subsequent addition of the resulting succinic semialdehyde-thiamine pyrophosphate anion to isochorismate to yield 2-succinyl-5-enolpyruvyl-6-hydroxy-3-cyclohexene-1-carboxylate (SEPHCHC).</text>
</comment>
<dbReference type="InterPro" id="IPR012001">
    <property type="entry name" value="Thiamin_PyroP_enz_TPP-bd_dom"/>
</dbReference>
<comment type="cofactor">
    <cofactor evidence="6">
        <name>thiamine diphosphate</name>
        <dbReference type="ChEBI" id="CHEBI:58937"/>
    </cofactor>
    <text evidence="6">Binds 1 thiamine pyrophosphate per subunit.</text>
</comment>
<evidence type="ECO:0000259" key="8">
    <source>
        <dbReference type="Pfam" id="PF16582"/>
    </source>
</evidence>
<dbReference type="RefSeq" id="WP_266052417.1">
    <property type="nucleotide sequence ID" value="NZ_JAPFQO010000006.1"/>
</dbReference>
<keyword evidence="5 6" id="KW-0464">Manganese</keyword>
<dbReference type="PANTHER" id="PTHR42916:SF1">
    <property type="entry name" value="PROTEIN PHYLLO, CHLOROPLASTIC"/>
    <property type="match status" value="1"/>
</dbReference>
<comment type="pathway">
    <text evidence="6">Quinol/quinone metabolism; menaquinone biosynthesis.</text>
</comment>
<accession>A0ABT3RFU8</accession>
<protein>
    <recommendedName>
        <fullName evidence="6">2-succinyl-5-enolpyruvyl-6-hydroxy-3-cyclohexene-1-carboxylate synthase</fullName>
        <shortName evidence="6">SEPHCHC synthase</shortName>
        <ecNumber evidence="6">2.2.1.9</ecNumber>
    </recommendedName>
    <alternativeName>
        <fullName evidence="6">Menaquinone biosynthesis protein MenD</fullName>
    </alternativeName>
</protein>
<feature type="domain" description="Menaquinone biosynthesis protein MenD middle" evidence="8">
    <location>
        <begin position="212"/>
        <end position="392"/>
    </location>
</feature>
<evidence type="ECO:0000256" key="1">
    <source>
        <dbReference type="ARBA" id="ARBA00022679"/>
    </source>
</evidence>
<dbReference type="Gene3D" id="3.40.50.970">
    <property type="match status" value="2"/>
</dbReference>
<evidence type="ECO:0000256" key="3">
    <source>
        <dbReference type="ARBA" id="ARBA00022842"/>
    </source>
</evidence>
<dbReference type="InterPro" id="IPR032264">
    <property type="entry name" value="MenD_middle"/>
</dbReference>
<dbReference type="GO" id="GO:0070204">
    <property type="term" value="F:2-succinyl-5-enolpyruvyl-6-hydroxy-3-cyclohexene-1-carboxylic-acid synthase activity"/>
    <property type="evidence" value="ECO:0007669"/>
    <property type="project" value="UniProtKB-EC"/>
</dbReference>
<dbReference type="Pfam" id="PF16582">
    <property type="entry name" value="TPP_enzyme_M_2"/>
    <property type="match status" value="1"/>
</dbReference>
<evidence type="ECO:0000256" key="2">
    <source>
        <dbReference type="ARBA" id="ARBA00022723"/>
    </source>
</evidence>
<keyword evidence="6" id="KW-0474">Menaquinone biosynthesis</keyword>